<dbReference type="SUPFAM" id="SSF53335">
    <property type="entry name" value="S-adenosyl-L-methionine-dependent methyltransferases"/>
    <property type="match status" value="1"/>
</dbReference>
<evidence type="ECO:0000256" key="1">
    <source>
        <dbReference type="SAM" id="SignalP"/>
    </source>
</evidence>
<keyword evidence="1" id="KW-0732">Signal</keyword>
<proteinExistence type="predicted"/>
<protein>
    <submittedName>
        <fullName evidence="3">Class I SAM-dependent methyltransferase</fullName>
    </submittedName>
</protein>
<dbReference type="GO" id="GO:0008168">
    <property type="term" value="F:methyltransferase activity"/>
    <property type="evidence" value="ECO:0007669"/>
    <property type="project" value="UniProtKB-KW"/>
</dbReference>
<dbReference type="Pfam" id="PF08241">
    <property type="entry name" value="Methyltransf_11"/>
    <property type="match status" value="1"/>
</dbReference>
<evidence type="ECO:0000259" key="2">
    <source>
        <dbReference type="Pfam" id="PF08241"/>
    </source>
</evidence>
<dbReference type="Gene3D" id="3.40.50.150">
    <property type="entry name" value="Vaccinia Virus protein VP39"/>
    <property type="match status" value="1"/>
</dbReference>
<reference evidence="3 4" key="1">
    <citation type="submission" date="2022-06" db="EMBL/GenBank/DDBJ databases">
        <title>Leptospira isolates from biofilms formed at urban environments.</title>
        <authorList>
            <person name="Ribeiro P.S."/>
            <person name="Sousa T."/>
            <person name="Carvalho N."/>
            <person name="Aburjaile F."/>
            <person name="Neves F."/>
            <person name="Oliveira D."/>
            <person name="Blanco L."/>
            <person name="Lima J."/>
            <person name="Costa F."/>
            <person name="Brenig B."/>
            <person name="Soares S."/>
            <person name="Ramos R."/>
            <person name="Goes-Neto A."/>
            <person name="Matiuzzi M."/>
            <person name="Azevedo V."/>
            <person name="Ristow P."/>
        </authorList>
    </citation>
    <scope>NUCLEOTIDE SEQUENCE [LARGE SCALE GENOMIC DNA]</scope>
    <source>
        <strain evidence="3 4">VSF14</strain>
    </source>
</reference>
<dbReference type="EMBL" id="JAMQPR010000001">
    <property type="protein sequence ID" value="MCW7502748.1"/>
    <property type="molecule type" value="Genomic_DNA"/>
</dbReference>
<feature type="signal peptide" evidence="1">
    <location>
        <begin position="1"/>
        <end position="31"/>
    </location>
</feature>
<keyword evidence="3" id="KW-0489">Methyltransferase</keyword>
<feature type="domain" description="Methyltransferase type 11" evidence="2">
    <location>
        <begin position="83"/>
        <end position="166"/>
    </location>
</feature>
<dbReference type="InterPro" id="IPR029063">
    <property type="entry name" value="SAM-dependent_MTases_sf"/>
</dbReference>
<sequence>MNVIKRQSIRSKFIQLICYLVLFFFSFQSCDQNTSPEQVAFKKVYDEKKWGDGSGIGSKPENAVPYLKLLQEYLNDPKYKTIVDLGCGDWQLMETMVIPEGKNYVGYDLVSALIEKNTKKYSKKNIKFLVIRQLSDIRYVSADLLIVKDVLHHWPIAHINYFLKEILPNYHFALITNDYNLYALNNDIDFAGFRPINLQKEPFVPVNGLQVLFDFPSHGITKRIYLYKNPHQTEVFEGVDLNK</sequence>
<accession>A0ABT3M2Y0</accession>
<organism evidence="3 4">
    <name type="scientific">Leptospira paudalimensis</name>
    <dbReference type="NCBI Taxonomy" id="2950024"/>
    <lineage>
        <taxon>Bacteria</taxon>
        <taxon>Pseudomonadati</taxon>
        <taxon>Spirochaetota</taxon>
        <taxon>Spirochaetia</taxon>
        <taxon>Leptospirales</taxon>
        <taxon>Leptospiraceae</taxon>
        <taxon>Leptospira</taxon>
    </lineage>
</organism>
<dbReference type="RefSeq" id="WP_265356846.1">
    <property type="nucleotide sequence ID" value="NZ_JAMQPR010000001.1"/>
</dbReference>
<name>A0ABT3M2Y0_9LEPT</name>
<keyword evidence="4" id="KW-1185">Reference proteome</keyword>
<keyword evidence="3" id="KW-0808">Transferase</keyword>
<dbReference type="PROSITE" id="PS51257">
    <property type="entry name" value="PROKAR_LIPOPROTEIN"/>
    <property type="match status" value="1"/>
</dbReference>
<dbReference type="Proteomes" id="UP001208794">
    <property type="component" value="Unassembled WGS sequence"/>
</dbReference>
<feature type="chain" id="PRO_5045683148" evidence="1">
    <location>
        <begin position="32"/>
        <end position="243"/>
    </location>
</feature>
<dbReference type="CDD" id="cd02440">
    <property type="entry name" value="AdoMet_MTases"/>
    <property type="match status" value="1"/>
</dbReference>
<comment type="caution">
    <text evidence="3">The sequence shown here is derived from an EMBL/GenBank/DDBJ whole genome shotgun (WGS) entry which is preliminary data.</text>
</comment>
<dbReference type="GO" id="GO:0032259">
    <property type="term" value="P:methylation"/>
    <property type="evidence" value="ECO:0007669"/>
    <property type="project" value="UniProtKB-KW"/>
</dbReference>
<dbReference type="InterPro" id="IPR013216">
    <property type="entry name" value="Methyltransf_11"/>
</dbReference>
<evidence type="ECO:0000313" key="3">
    <source>
        <dbReference type="EMBL" id="MCW7502748.1"/>
    </source>
</evidence>
<evidence type="ECO:0000313" key="4">
    <source>
        <dbReference type="Proteomes" id="UP001208794"/>
    </source>
</evidence>
<gene>
    <name evidence="3" type="ORF">ND855_01325</name>
</gene>